<feature type="transmembrane region" description="Helical" evidence="1">
    <location>
        <begin position="27"/>
        <end position="46"/>
    </location>
</feature>
<feature type="transmembrane region" description="Helical" evidence="1">
    <location>
        <begin position="465"/>
        <end position="485"/>
    </location>
</feature>
<feature type="transmembrane region" description="Helical" evidence="1">
    <location>
        <begin position="325"/>
        <end position="345"/>
    </location>
</feature>
<accession>A0A6G1VPU9</accession>
<keyword evidence="1" id="KW-0812">Transmembrane</keyword>
<feature type="transmembrane region" description="Helical" evidence="1">
    <location>
        <begin position="61"/>
        <end position="79"/>
    </location>
</feature>
<dbReference type="EMBL" id="VZAH01000096">
    <property type="protein sequence ID" value="MQP14763.1"/>
    <property type="molecule type" value="Genomic_DNA"/>
</dbReference>
<keyword evidence="1" id="KW-1133">Transmembrane helix</keyword>
<feature type="transmembrane region" description="Helical" evidence="1">
    <location>
        <begin position="247"/>
        <end position="263"/>
    </location>
</feature>
<gene>
    <name evidence="2" type="ORF">F7D25_10185</name>
</gene>
<dbReference type="SUPFAM" id="SSF103473">
    <property type="entry name" value="MFS general substrate transporter"/>
    <property type="match status" value="1"/>
</dbReference>
<dbReference type="RefSeq" id="WP_153091283.1">
    <property type="nucleotide sequence ID" value="NZ_VZAH01000096.1"/>
</dbReference>
<name>A0A6G1VPU9_9BACT</name>
<evidence type="ECO:0000313" key="3">
    <source>
        <dbReference type="Proteomes" id="UP000477980"/>
    </source>
</evidence>
<keyword evidence="1" id="KW-0472">Membrane</keyword>
<evidence type="ECO:0008006" key="4">
    <source>
        <dbReference type="Google" id="ProtNLM"/>
    </source>
</evidence>
<dbReference type="InterPro" id="IPR036259">
    <property type="entry name" value="MFS_trans_sf"/>
</dbReference>
<feature type="transmembrane region" description="Helical" evidence="1">
    <location>
        <begin position="181"/>
        <end position="200"/>
    </location>
</feature>
<feature type="transmembrane region" description="Helical" evidence="1">
    <location>
        <begin position="91"/>
        <end position="108"/>
    </location>
</feature>
<comment type="caution">
    <text evidence="2">The sequence shown here is derived from an EMBL/GenBank/DDBJ whole genome shotgun (WGS) entry which is preliminary data.</text>
</comment>
<feature type="transmembrane region" description="Helical" evidence="1">
    <location>
        <begin position="377"/>
        <end position="402"/>
    </location>
</feature>
<evidence type="ECO:0000313" key="2">
    <source>
        <dbReference type="EMBL" id="MQP14763.1"/>
    </source>
</evidence>
<proteinExistence type="predicted"/>
<feature type="transmembrane region" description="Helical" evidence="1">
    <location>
        <begin position="114"/>
        <end position="135"/>
    </location>
</feature>
<feature type="transmembrane region" description="Helical" evidence="1">
    <location>
        <begin position="212"/>
        <end position="235"/>
    </location>
</feature>
<sequence length="513" mass="59378">MPGPPMLQGPFRVPSFNGYIPRRLQPWIYLLFAFIFLMSGGIYGGAMSQVMGEYSLMREDVLMIIMFNVVGVAMPFPFLFKMKFHFTNRQLLLNAALVVAACNFLIMWTDSVPLMCILAYIAGFFKLCGTFECMSTIQLWMTSKRDFTIFFPLLYCIVLGNMFLSPWVTEHLIYIYQDWRIINWAMTGALLLVALIVYVTTHDFRFMKPLPFISIDYLGCLLWSAWMLEFIFFFTYGEHYNWLDSKIMQMDVLLFIFTGYFCIQRMFHIRHPYIAPAAWKYKRLIPLLILFAFVEFMGSTPKVLQTAFTGGVLHFGNITTNVLNFVEWTGAIAGCLFCLFWCKVLHQKYTRLLTIGVATMVCYPVMMYFLIDPGLNIEALYLPCFLRSFGNAIFFCMLTVYLEELMPFQHFFMGLTMAGIIRNGPMSAMCSGLYSFGLRYQMADNMSRGLPYDATNLLMLSIRNLYGITCLIGIAVLIIFLLWDVQPVRSTLKKMPSWNFVGKRMKKKKGFAK</sequence>
<dbReference type="OrthoDB" id="1404010at2"/>
<evidence type="ECO:0000256" key="1">
    <source>
        <dbReference type="SAM" id="Phobius"/>
    </source>
</evidence>
<feature type="transmembrane region" description="Helical" evidence="1">
    <location>
        <begin position="414"/>
        <end position="436"/>
    </location>
</feature>
<dbReference type="AlphaFoldDB" id="A0A6G1VPU9"/>
<feature type="transmembrane region" description="Helical" evidence="1">
    <location>
        <begin position="352"/>
        <end position="371"/>
    </location>
</feature>
<organism evidence="2 3">
    <name type="scientific">Segatella copri</name>
    <dbReference type="NCBI Taxonomy" id="165179"/>
    <lineage>
        <taxon>Bacteria</taxon>
        <taxon>Pseudomonadati</taxon>
        <taxon>Bacteroidota</taxon>
        <taxon>Bacteroidia</taxon>
        <taxon>Bacteroidales</taxon>
        <taxon>Prevotellaceae</taxon>
        <taxon>Segatella</taxon>
    </lineage>
</organism>
<protein>
    <recommendedName>
        <fullName evidence="4">MFS transporter</fullName>
    </recommendedName>
</protein>
<feature type="transmembrane region" description="Helical" evidence="1">
    <location>
        <begin position="284"/>
        <end position="305"/>
    </location>
</feature>
<reference evidence="2 3" key="1">
    <citation type="submission" date="2019-09" db="EMBL/GenBank/DDBJ databases">
        <title>Distinct polysaccharide growth profiles of human intestinal Prevotella copri isolates.</title>
        <authorList>
            <person name="Fehlner-Peach H."/>
            <person name="Magnabosco C."/>
            <person name="Raghavan V."/>
            <person name="Scher J.U."/>
            <person name="Tett A."/>
            <person name="Cox L.M."/>
            <person name="Gottsegen C."/>
            <person name="Watters A."/>
            <person name="Wiltshire- Gordon J.D."/>
            <person name="Segata N."/>
            <person name="Bonneau R."/>
            <person name="Littman D.R."/>
        </authorList>
    </citation>
    <scope>NUCLEOTIDE SEQUENCE [LARGE SCALE GENOMIC DNA]</scope>
    <source>
        <strain evidence="3">iAA917</strain>
    </source>
</reference>
<feature type="transmembrane region" description="Helical" evidence="1">
    <location>
        <begin position="147"/>
        <end position="169"/>
    </location>
</feature>
<dbReference type="Proteomes" id="UP000477980">
    <property type="component" value="Unassembled WGS sequence"/>
</dbReference>